<gene>
    <name evidence="1" type="ORF">MOO44_02265</name>
</gene>
<dbReference type="InterPro" id="IPR010298">
    <property type="entry name" value="YacP-like"/>
</dbReference>
<evidence type="ECO:0000313" key="1">
    <source>
        <dbReference type="EMBL" id="UQS87019.1"/>
    </source>
</evidence>
<keyword evidence="2" id="KW-1185">Reference proteome</keyword>
<organism evidence="1 2">
    <name type="scientific">Nicoliella spurrieriana</name>
    <dbReference type="NCBI Taxonomy" id="2925830"/>
    <lineage>
        <taxon>Bacteria</taxon>
        <taxon>Bacillati</taxon>
        <taxon>Bacillota</taxon>
        <taxon>Bacilli</taxon>
        <taxon>Lactobacillales</taxon>
        <taxon>Lactobacillaceae</taxon>
        <taxon>Nicoliella</taxon>
    </lineage>
</organism>
<dbReference type="RefSeq" id="WP_260116820.1">
    <property type="nucleotide sequence ID" value="NZ_CP093361.1"/>
</dbReference>
<dbReference type="PANTHER" id="PTHR34547:SF1">
    <property type="entry name" value="YACP-LIKE NYN DOMAIN PROTEIN"/>
    <property type="match status" value="1"/>
</dbReference>
<dbReference type="Pfam" id="PF05991">
    <property type="entry name" value="NYN_YacP"/>
    <property type="match status" value="1"/>
</dbReference>
<reference evidence="1" key="1">
    <citation type="journal article" date="2022" name="Int. J. Syst. Evol. Microbiol.">
        <title>Apilactobacillus apisilvae sp. nov., Nicolia spurrieriana gen. nov. sp. nov., Bombilactobacillus folatiphilus sp. nov. and Bombilactobacillus thymidiniphilus sp. nov., four new lactic acid bacterial isolates from stingless bees Tetragonula carbonaria and Austroplebeia australis.</title>
        <authorList>
            <person name="Oliphant S.A."/>
            <person name="Watson-Haigh N.S."/>
            <person name="Sumby K.M."/>
            <person name="Gardner J."/>
            <person name="Groom S."/>
            <person name="Jiranek V."/>
        </authorList>
    </citation>
    <scope>NUCLEOTIDE SEQUENCE</scope>
    <source>
        <strain evidence="1">SGEP1_A5</strain>
    </source>
</reference>
<evidence type="ECO:0000313" key="2">
    <source>
        <dbReference type="Proteomes" id="UP000831181"/>
    </source>
</evidence>
<dbReference type="PANTHER" id="PTHR34547">
    <property type="entry name" value="YACP-LIKE NYN DOMAIN PROTEIN"/>
    <property type="match status" value="1"/>
</dbReference>
<dbReference type="KEGG" id="lbe:MOO44_02265"/>
<dbReference type="EMBL" id="CP093361">
    <property type="protein sequence ID" value="UQS87019.1"/>
    <property type="molecule type" value="Genomic_DNA"/>
</dbReference>
<proteinExistence type="predicted"/>
<dbReference type="CDD" id="cd10912">
    <property type="entry name" value="PIN_YacP-like"/>
    <property type="match status" value="1"/>
</dbReference>
<name>A0A976RSH6_9LACO</name>
<sequence length="176" mass="20667">MKEQLLLVDAYNVIGSWPELNQLKLENRMSEARDELLRILSEYKKYRKINMVIIFDAMYVPGLAKKDKHYNLDVVWTGKDETADSYIESLARQKQSRFTQVIVVTSDQAEQWTVFSAGALRETSRDLLRDVKRAKREIHLHVHSYKNVGSGRNLPFSDQQLKKLAHFRDELSNRKR</sequence>
<dbReference type="AlphaFoldDB" id="A0A976RSH6"/>
<accession>A0A976RSH6</accession>
<protein>
    <submittedName>
        <fullName evidence="1">NYN domain-containing protein</fullName>
    </submittedName>
</protein>
<dbReference type="Proteomes" id="UP000831181">
    <property type="component" value="Chromosome"/>
</dbReference>